<comment type="caution">
    <text evidence="1">The sequence shown here is derived from an EMBL/GenBank/DDBJ whole genome shotgun (WGS) entry which is preliminary data.</text>
</comment>
<sequence length="108" mass="12208">EKPARHLLLLALQQRLKQLGLFCSQKPQLFFRSNTPSLTVHLQVLKCNAKMEFTIHFRCIPKQPDSEKIGPWRKGGCCWPHTVHGLNLDQEVSGLRATLGPSAKTVTH</sequence>
<proteinExistence type="predicted"/>
<organism evidence="1 2">
    <name type="scientific">Goodea atripinnis</name>
    <dbReference type="NCBI Taxonomy" id="208336"/>
    <lineage>
        <taxon>Eukaryota</taxon>
        <taxon>Metazoa</taxon>
        <taxon>Chordata</taxon>
        <taxon>Craniata</taxon>
        <taxon>Vertebrata</taxon>
        <taxon>Euteleostomi</taxon>
        <taxon>Actinopterygii</taxon>
        <taxon>Neopterygii</taxon>
        <taxon>Teleostei</taxon>
        <taxon>Neoteleostei</taxon>
        <taxon>Acanthomorphata</taxon>
        <taxon>Ovalentaria</taxon>
        <taxon>Atherinomorphae</taxon>
        <taxon>Cyprinodontiformes</taxon>
        <taxon>Goodeidae</taxon>
        <taxon>Goodea</taxon>
    </lineage>
</organism>
<evidence type="ECO:0000313" key="2">
    <source>
        <dbReference type="Proteomes" id="UP001476798"/>
    </source>
</evidence>
<accession>A0ABV0N009</accession>
<feature type="non-terminal residue" evidence="1">
    <location>
        <position position="1"/>
    </location>
</feature>
<protein>
    <submittedName>
        <fullName evidence="1">Uncharacterized protein</fullName>
    </submittedName>
</protein>
<name>A0ABV0N009_9TELE</name>
<dbReference type="EMBL" id="JAHRIO010015903">
    <property type="protein sequence ID" value="MEQ2163632.1"/>
    <property type="molecule type" value="Genomic_DNA"/>
</dbReference>
<evidence type="ECO:0000313" key="1">
    <source>
        <dbReference type="EMBL" id="MEQ2163632.1"/>
    </source>
</evidence>
<reference evidence="1 2" key="1">
    <citation type="submission" date="2021-06" db="EMBL/GenBank/DDBJ databases">
        <authorList>
            <person name="Palmer J.M."/>
        </authorList>
    </citation>
    <scope>NUCLEOTIDE SEQUENCE [LARGE SCALE GENOMIC DNA]</scope>
    <source>
        <strain evidence="1 2">GA_2019</strain>
        <tissue evidence="1">Muscle</tissue>
    </source>
</reference>
<gene>
    <name evidence="1" type="ORF">GOODEAATRI_032261</name>
</gene>
<keyword evidence="2" id="KW-1185">Reference proteome</keyword>
<dbReference type="Proteomes" id="UP001476798">
    <property type="component" value="Unassembled WGS sequence"/>
</dbReference>